<organism evidence="1">
    <name type="scientific">Clandestinovirus</name>
    <dbReference type="NCBI Taxonomy" id="2831644"/>
    <lineage>
        <taxon>Viruses</taxon>
    </lineage>
</organism>
<evidence type="ECO:0000313" key="1">
    <source>
        <dbReference type="EMBL" id="QYA18367.1"/>
    </source>
</evidence>
<accession>A0A8F8PN10</accession>
<protein>
    <submittedName>
        <fullName evidence="1">Ankyrin repeat domain</fullName>
    </submittedName>
</protein>
<dbReference type="InterPro" id="IPR036770">
    <property type="entry name" value="Ankyrin_rpt-contain_sf"/>
</dbReference>
<dbReference type="EMBL" id="MZ420154">
    <property type="protein sequence ID" value="QYA18367.1"/>
    <property type="molecule type" value="Genomic_DNA"/>
</dbReference>
<proteinExistence type="predicted"/>
<reference evidence="1" key="1">
    <citation type="submission" date="2021-06" db="EMBL/GenBank/DDBJ databases">
        <authorList>
            <person name="Rolland C."/>
        </authorList>
    </citation>
    <scope>NUCLEOTIDE SEQUENCE</scope>
    <source>
        <strain evidence="1">347.936635</strain>
    </source>
</reference>
<gene>
    <name evidence="1" type="ORF">KOM_12_97</name>
</gene>
<dbReference type="Gene3D" id="1.25.40.20">
    <property type="entry name" value="Ankyrin repeat-containing domain"/>
    <property type="match status" value="1"/>
</dbReference>
<sequence>MEEQVYRDATELVCKHGSIEQIKTQLDFILNNTLDVHHDECKALVFEHLVDYGRLRDAFKISKTYSISCGHANNVLIQSACEFGDAELVRSLLAEPTVDPTEHHDVCLTLALSNGNLAVVKLLLEDGRIRPKTIGDDFRRSLERMQN</sequence>
<dbReference type="SUPFAM" id="SSF140860">
    <property type="entry name" value="Pseudo ankyrin repeat-like"/>
    <property type="match status" value="1"/>
</dbReference>
<name>A0A8F8PN10_9VIRU</name>